<feature type="chain" id="PRO_5043498254" evidence="2">
    <location>
        <begin position="28"/>
        <end position="362"/>
    </location>
</feature>
<evidence type="ECO:0000256" key="2">
    <source>
        <dbReference type="SAM" id="SignalP"/>
    </source>
</evidence>
<sequence>MKFKKKLLAMIATVALLATSATTSVFAVPDPQNNGITTGGTLSIEKKLELGENVTKVPNVKFGFEITPFTGIADTTEGHLPIKKDKALNNTDNIQVQFTKDTATEDEGNKKVAKQTATYDFSKAENVTFDAGAAVYYYKVTEKNDSKTGFEYDSTAYLLKVYVNENNKVEALVAQKLNDTQTGVVGEKVPLTFCNKYDAEKLTVDKKVAGVSRDENKEFTFNLLVDPSDTLVANTKITAKKQTKEGTFTDVEVTVGQASQFTLKHGEKLVCTDLPVGTNYTITEATATGYTTEVTTENTTEKDKTKGSFSIKDGDNKVHFTNTNNTITPTGLILNVAPYAAGLILVVGLGVLLVVKRRKVTE</sequence>
<protein>
    <submittedName>
        <fullName evidence="4">Fibronectin-binding protein</fullName>
    </submittedName>
</protein>
<reference evidence="4 5" key="1">
    <citation type="submission" date="2013-11" db="EMBL/GenBank/DDBJ databases">
        <authorList>
            <person name="da Piedade I."/>
            <person name="Tang M.H.E."/>
            <person name="Bojesen A.M."/>
        </authorList>
    </citation>
    <scope>NUCLEOTIDE SEQUENCE [LARGE SCALE GENOMIC DNA]</scope>
    <source>
        <strain evidence="4 5">Sz4is</strain>
    </source>
</reference>
<accession>A0AAW3GJW2</accession>
<proteinExistence type="predicted"/>
<organism evidence="4 5">
    <name type="scientific">Streptococcus equi subsp. zooepidemicus Sz4is</name>
    <dbReference type="NCBI Taxonomy" id="1381082"/>
    <lineage>
        <taxon>Bacteria</taxon>
        <taxon>Bacillati</taxon>
        <taxon>Bacillota</taxon>
        <taxon>Bacilli</taxon>
        <taxon>Lactobacillales</taxon>
        <taxon>Streptococcaceae</taxon>
        <taxon>Streptococcus</taxon>
    </lineage>
</organism>
<keyword evidence="1" id="KW-0472">Membrane</keyword>
<feature type="signal peptide" evidence="2">
    <location>
        <begin position="1"/>
        <end position="27"/>
    </location>
</feature>
<keyword evidence="1" id="KW-0812">Transmembrane</keyword>
<dbReference type="Pfam" id="PF24547">
    <property type="entry name" value="DUF7601"/>
    <property type="match status" value="1"/>
</dbReference>
<evidence type="ECO:0000313" key="4">
    <source>
        <dbReference type="EMBL" id="KIS15525.1"/>
    </source>
</evidence>
<dbReference type="EMBL" id="JAUE01000078">
    <property type="protein sequence ID" value="KIS15525.1"/>
    <property type="molecule type" value="Genomic_DNA"/>
</dbReference>
<feature type="transmembrane region" description="Helical" evidence="1">
    <location>
        <begin position="332"/>
        <end position="355"/>
    </location>
</feature>
<evidence type="ECO:0000313" key="5">
    <source>
        <dbReference type="Proteomes" id="UP000032278"/>
    </source>
</evidence>
<keyword evidence="1" id="KW-1133">Transmembrane helix</keyword>
<evidence type="ECO:0000256" key="1">
    <source>
        <dbReference type="SAM" id="Phobius"/>
    </source>
</evidence>
<keyword evidence="2" id="KW-0732">Signal</keyword>
<gene>
    <name evidence="4" type="ORF">AT55_01558</name>
</gene>
<feature type="domain" description="DUF7601" evidence="3">
    <location>
        <begin position="201"/>
        <end position="323"/>
    </location>
</feature>
<dbReference type="InterPro" id="IPR055382">
    <property type="entry name" value="DUF7601"/>
</dbReference>
<evidence type="ECO:0000259" key="3">
    <source>
        <dbReference type="Pfam" id="PF24547"/>
    </source>
</evidence>
<dbReference type="RefSeq" id="WP_043037429.1">
    <property type="nucleotide sequence ID" value="NZ_JAUE01000078.1"/>
</dbReference>
<dbReference type="AlphaFoldDB" id="A0AAW3GJW2"/>
<dbReference type="Gene3D" id="2.60.40.1140">
    <property type="entry name" value="Collagen-binding surface protein Cna, B-type domain"/>
    <property type="match status" value="1"/>
</dbReference>
<dbReference type="NCBIfam" id="TIGR03786">
    <property type="entry name" value="strep_pil_rpt"/>
    <property type="match status" value="1"/>
</dbReference>
<dbReference type="Proteomes" id="UP000032278">
    <property type="component" value="Unassembled WGS sequence"/>
</dbReference>
<dbReference type="InterPro" id="IPR022464">
    <property type="entry name" value="Strep_pil_isopept_link"/>
</dbReference>
<dbReference type="InterPro" id="IPR038174">
    <property type="entry name" value="Strep_pil_link_sf"/>
</dbReference>
<dbReference type="Gene3D" id="2.60.40.3050">
    <property type="match status" value="1"/>
</dbReference>
<name>A0AAW3GJW2_STRSZ</name>
<comment type="caution">
    <text evidence="4">The sequence shown here is derived from an EMBL/GenBank/DDBJ whole genome shotgun (WGS) entry which is preliminary data.</text>
</comment>